<organism evidence="5 6">
    <name type="scientific">Zhouia amylolytica</name>
    <dbReference type="NCBI Taxonomy" id="376730"/>
    <lineage>
        <taxon>Bacteria</taxon>
        <taxon>Pseudomonadati</taxon>
        <taxon>Bacteroidota</taxon>
        <taxon>Flavobacteriia</taxon>
        <taxon>Flavobacteriales</taxon>
        <taxon>Flavobacteriaceae</taxon>
        <taxon>Zhouia</taxon>
    </lineage>
</organism>
<name>A0A1I6VP43_9FLAO</name>
<dbReference type="InterPro" id="IPR022655">
    <property type="entry name" value="DUF1553"/>
</dbReference>
<feature type="domain" description="DUF1549" evidence="2">
    <location>
        <begin position="191"/>
        <end position="397"/>
    </location>
</feature>
<feature type="transmembrane region" description="Helical" evidence="1">
    <location>
        <begin position="12"/>
        <end position="31"/>
    </location>
</feature>
<evidence type="ECO:0000259" key="4">
    <source>
        <dbReference type="Pfam" id="PF07635"/>
    </source>
</evidence>
<dbReference type="Pfam" id="PF07583">
    <property type="entry name" value="PSCyt2"/>
    <property type="match status" value="1"/>
</dbReference>
<reference evidence="5 6" key="1">
    <citation type="submission" date="2016-10" db="EMBL/GenBank/DDBJ databases">
        <authorList>
            <person name="de Groot N.N."/>
        </authorList>
    </citation>
    <scope>NUCLEOTIDE SEQUENCE [LARGE SCALE GENOMIC DNA]</scope>
    <source>
        <strain evidence="5 6">CGMCC 1.6114</strain>
    </source>
</reference>
<evidence type="ECO:0000259" key="3">
    <source>
        <dbReference type="Pfam" id="PF07587"/>
    </source>
</evidence>
<evidence type="ECO:0000313" key="5">
    <source>
        <dbReference type="EMBL" id="SFT15476.1"/>
    </source>
</evidence>
<sequence>MTTKKHLPKKWKSLWFFIVPFLFLFLFKMFLNRPSERDLKVIKSDEHNGSEGGAAVGDVGLPDVIDYSLHVKPILSDKCYACHGPDGGTREADFRIDTKEGAYAALKDDAHAFAIVPGDFENSIAMKRIFSEDPKTQMPPPESNLKLSGNEKQVLKKWIEQGAVWSDHWAFVKPKKKEVPGVGNTSWPKNEIDYFILAKIESEGLSPSEKADKETLLRRVYLDLTGLPPSLEDIDEFLSDQSSDAYEKVVDKLLASDAYGERMASGWMDIARYADSHGYQDDLERVMWPWRDWVIHAFNENLPYDKFIKWQLAGDLMPNASMEQIVASGFNRNHKITQEGGVIDEEYRVEYVVDRTSTTSKALMGLTMECARCHDHKYDPLSQEEFYGMYTFFNQLDEKGRIEYNETPAPFITLTDEEVNDNLSFIQMPDSVNKIDLMVMKDAPGLRKTYLLERGVYDAKGKEVSFNTPESVLEFSDKFENNRLGLAEWFFDDDNPLTSRVYVNRLWQHMFGVGIVATSDDFGSQGALPTHPELLDWMAVSFKDSGWDIKAMLKKIAMSATYQQSSKITPKLLKTDPDNILLARAPRYKLPAEVIRDNVLATSGLLEEKIGGPSVKPYQPPGLWAETTSGVGLTKYIPDTGKSLYRRSLYTFWKRTVPPPSMITFDAATRDFCEVKRQKTSTPLQALVLLNDPQVVEASRVLATTTLQNETLSREERIKHIFRSVLSRYPSQKELENCISYLDDIEEDGDNSEEAFAILEIGAREIPADISKHQLRAYTLLANMIFNLDEAVTKI</sequence>
<dbReference type="AlphaFoldDB" id="A0A1I6VP43"/>
<gene>
    <name evidence="5" type="ORF">SAMN04487906_3263</name>
</gene>
<dbReference type="InterPro" id="IPR011444">
    <property type="entry name" value="DUF1549"/>
</dbReference>
<protein>
    <submittedName>
        <fullName evidence="5">Planctomycete cytochrome C</fullName>
    </submittedName>
</protein>
<dbReference type="Proteomes" id="UP000183209">
    <property type="component" value="Unassembled WGS sequence"/>
</dbReference>
<dbReference type="PANTHER" id="PTHR35889">
    <property type="entry name" value="CYCLOINULO-OLIGOSACCHARIDE FRUCTANOTRANSFERASE-RELATED"/>
    <property type="match status" value="1"/>
</dbReference>
<proteinExistence type="predicted"/>
<evidence type="ECO:0000313" key="6">
    <source>
        <dbReference type="Proteomes" id="UP000183209"/>
    </source>
</evidence>
<keyword evidence="1" id="KW-0472">Membrane</keyword>
<feature type="domain" description="Cytochrome C Planctomycete-type" evidence="4">
    <location>
        <begin position="79"/>
        <end position="142"/>
    </location>
</feature>
<evidence type="ECO:0000259" key="2">
    <source>
        <dbReference type="Pfam" id="PF07583"/>
    </source>
</evidence>
<dbReference type="EMBL" id="FPAG01000011">
    <property type="protein sequence ID" value="SFT15476.1"/>
    <property type="molecule type" value="Genomic_DNA"/>
</dbReference>
<dbReference type="PANTHER" id="PTHR35889:SF3">
    <property type="entry name" value="F-BOX DOMAIN-CONTAINING PROTEIN"/>
    <property type="match status" value="1"/>
</dbReference>
<dbReference type="Pfam" id="PF07635">
    <property type="entry name" value="PSCyt1"/>
    <property type="match status" value="1"/>
</dbReference>
<dbReference type="Pfam" id="PF07587">
    <property type="entry name" value="PSD1"/>
    <property type="match status" value="1"/>
</dbReference>
<keyword evidence="1" id="KW-1133">Transmembrane helix</keyword>
<dbReference type="InterPro" id="IPR011429">
    <property type="entry name" value="Cyt_c_Planctomycete-type"/>
</dbReference>
<accession>A0A1I6VP43</accession>
<feature type="domain" description="DUF1553" evidence="3">
    <location>
        <begin position="482"/>
        <end position="741"/>
    </location>
</feature>
<evidence type="ECO:0000256" key="1">
    <source>
        <dbReference type="SAM" id="Phobius"/>
    </source>
</evidence>
<dbReference type="RefSeq" id="WP_254785864.1">
    <property type="nucleotide sequence ID" value="NZ_FPAG01000011.1"/>
</dbReference>
<keyword evidence="1" id="KW-0812">Transmembrane</keyword>